<feature type="compositionally biased region" description="Basic residues" evidence="1">
    <location>
        <begin position="469"/>
        <end position="483"/>
    </location>
</feature>
<feature type="compositionally biased region" description="Polar residues" evidence="1">
    <location>
        <begin position="223"/>
        <end position="249"/>
    </location>
</feature>
<gene>
    <name evidence="2" type="ORF">ALTATR162_LOCUS7784</name>
</gene>
<accession>A0A8J2IEE2</accession>
<feature type="compositionally biased region" description="Basic and acidic residues" evidence="1">
    <location>
        <begin position="409"/>
        <end position="452"/>
    </location>
</feature>
<feature type="compositionally biased region" description="Basic and acidic residues" evidence="1">
    <location>
        <begin position="114"/>
        <end position="125"/>
    </location>
</feature>
<feature type="compositionally biased region" description="Polar residues" evidence="1">
    <location>
        <begin position="69"/>
        <end position="84"/>
    </location>
</feature>
<protein>
    <submittedName>
        <fullName evidence="2">Uncharacterized protein</fullName>
    </submittedName>
</protein>
<evidence type="ECO:0000313" key="2">
    <source>
        <dbReference type="EMBL" id="CAG5174448.1"/>
    </source>
</evidence>
<dbReference type="GeneID" id="67019822"/>
<dbReference type="Proteomes" id="UP000676310">
    <property type="component" value="Unassembled WGS sequence"/>
</dbReference>
<evidence type="ECO:0000256" key="1">
    <source>
        <dbReference type="SAM" id="MobiDB-lite"/>
    </source>
</evidence>
<organism evidence="2 3">
    <name type="scientific">Alternaria atra</name>
    <dbReference type="NCBI Taxonomy" id="119953"/>
    <lineage>
        <taxon>Eukaryota</taxon>
        <taxon>Fungi</taxon>
        <taxon>Dikarya</taxon>
        <taxon>Ascomycota</taxon>
        <taxon>Pezizomycotina</taxon>
        <taxon>Dothideomycetes</taxon>
        <taxon>Pleosporomycetidae</taxon>
        <taxon>Pleosporales</taxon>
        <taxon>Pleosporineae</taxon>
        <taxon>Pleosporaceae</taxon>
        <taxon>Alternaria</taxon>
        <taxon>Alternaria sect. Ulocladioides</taxon>
    </lineage>
</organism>
<feature type="compositionally biased region" description="Basic and acidic residues" evidence="1">
    <location>
        <begin position="85"/>
        <end position="105"/>
    </location>
</feature>
<dbReference type="EMBL" id="CAJRGZ010000022">
    <property type="protein sequence ID" value="CAG5174448.1"/>
    <property type="molecule type" value="Genomic_DNA"/>
</dbReference>
<feature type="region of interest" description="Disordered" evidence="1">
    <location>
        <begin position="210"/>
        <end position="263"/>
    </location>
</feature>
<feature type="region of interest" description="Disordered" evidence="1">
    <location>
        <begin position="69"/>
        <end position="158"/>
    </location>
</feature>
<proteinExistence type="predicted"/>
<feature type="compositionally biased region" description="Low complexity" evidence="1">
    <location>
        <begin position="210"/>
        <end position="222"/>
    </location>
</feature>
<name>A0A8J2IEE2_9PLEO</name>
<evidence type="ECO:0000313" key="3">
    <source>
        <dbReference type="Proteomes" id="UP000676310"/>
    </source>
</evidence>
<comment type="caution">
    <text evidence="2">The sequence shown here is derived from an EMBL/GenBank/DDBJ whole genome shotgun (WGS) entry which is preliminary data.</text>
</comment>
<reference evidence="2" key="1">
    <citation type="submission" date="2021-05" db="EMBL/GenBank/DDBJ databases">
        <authorList>
            <person name="Stam R."/>
        </authorList>
    </citation>
    <scope>NUCLEOTIDE SEQUENCE</scope>
    <source>
        <strain evidence="2">CS162</strain>
    </source>
</reference>
<keyword evidence="3" id="KW-1185">Reference proteome</keyword>
<feature type="compositionally biased region" description="Basic and acidic residues" evidence="1">
    <location>
        <begin position="137"/>
        <end position="148"/>
    </location>
</feature>
<feature type="compositionally biased region" description="Basic and acidic residues" evidence="1">
    <location>
        <begin position="459"/>
        <end position="468"/>
    </location>
</feature>
<sequence>MNASIPAIPVRERSRKPSAYVVPPASVLPPPEWCPQVQDIVRKSSIAVSNMAPAPYAVSLKEFVRSTVGESQADNRSFSSSSWGHNKEDGTMKVSWGKETKEDAGWSKQSDSGWQEKEPEDDKRGWYSTDDENNDGWAKDNDKDKAEAGDSWNFKQNKEDATNDWVDLKSALKSAFENPPAPIVPWQNQSWTLSTADAAKPVIHQATTTPFASAPAPISSPTNNPHPSSQRMSNKSLSKYRSNHPSPGSGSKPHWQFPPPPSTSIQPLFSNNTYIAPAEPRLTISQQASSTTGIEHAVRPGKATHYGHVIGRPEYLDGLDKPYAVFRFKYRSIGVLKGLFCEDVDTTTTTSKNEVTEKEKLNMETKLKNVPQGDLSNKTMTGLEKGELMVKGKNGDAATTSTSTTPPPENKRHEKESMDKRSGREKQRRMSEKTDGVARNFTERWVERHSRDPSVTAKSLDKDKAKRREKEKKKREKQKKKREKQKEGGAGETWGQDDDDGWENGNVQW</sequence>
<dbReference type="RefSeq" id="XP_043171348.1">
    <property type="nucleotide sequence ID" value="XM_043315413.1"/>
</dbReference>
<feature type="region of interest" description="Disordered" evidence="1">
    <location>
        <begin position="389"/>
        <end position="509"/>
    </location>
</feature>
<dbReference type="OrthoDB" id="5423516at2759"/>
<dbReference type="AlphaFoldDB" id="A0A8J2IEE2"/>